<comment type="caution">
    <text evidence="1">The sequence shown here is derived from an EMBL/GenBank/DDBJ whole genome shotgun (WGS) entry which is preliminary data.</text>
</comment>
<reference evidence="1" key="1">
    <citation type="submission" date="2020-11" db="EMBL/GenBank/DDBJ databases">
        <authorList>
            <person name="Whitehead M."/>
        </authorList>
    </citation>
    <scope>NUCLEOTIDE SEQUENCE</scope>
    <source>
        <strain evidence="1">EGII</strain>
    </source>
</reference>
<dbReference type="AlphaFoldDB" id="A0A811VLN8"/>
<name>A0A811VLN8_CERCA</name>
<accession>A0A811VLN8</accession>
<dbReference type="EMBL" id="CAJHJT010000056">
    <property type="protein sequence ID" value="CAD7014992.1"/>
    <property type="molecule type" value="Genomic_DNA"/>
</dbReference>
<organism evidence="1 2">
    <name type="scientific">Ceratitis capitata</name>
    <name type="common">Mediterranean fruit fly</name>
    <name type="synonym">Tephritis capitata</name>
    <dbReference type="NCBI Taxonomy" id="7213"/>
    <lineage>
        <taxon>Eukaryota</taxon>
        <taxon>Metazoa</taxon>
        <taxon>Ecdysozoa</taxon>
        <taxon>Arthropoda</taxon>
        <taxon>Hexapoda</taxon>
        <taxon>Insecta</taxon>
        <taxon>Pterygota</taxon>
        <taxon>Neoptera</taxon>
        <taxon>Endopterygota</taxon>
        <taxon>Diptera</taxon>
        <taxon>Brachycera</taxon>
        <taxon>Muscomorpha</taxon>
        <taxon>Tephritoidea</taxon>
        <taxon>Tephritidae</taxon>
        <taxon>Ceratitis</taxon>
        <taxon>Ceratitis</taxon>
    </lineage>
</organism>
<evidence type="ECO:0000313" key="1">
    <source>
        <dbReference type="EMBL" id="CAD7014992.1"/>
    </source>
</evidence>
<evidence type="ECO:0000313" key="2">
    <source>
        <dbReference type="Proteomes" id="UP000606786"/>
    </source>
</evidence>
<keyword evidence="2" id="KW-1185">Reference proteome</keyword>
<gene>
    <name evidence="1" type="ORF">CCAP1982_LOCUS22949</name>
</gene>
<proteinExistence type="predicted"/>
<sequence length="100" mass="11338">MTLGGRIAGCFQYSVIIYMIFNSSNHWPFSQLVYSNRYCTSSETVRTEDVNVAAKQSIEENRINPAAITRNNYSCAHTLYGTFRGKILVCRLIKSNSCKN</sequence>
<protein>
    <submittedName>
        <fullName evidence="1">(Mediterranean fruit fly) hypothetical protein</fullName>
    </submittedName>
</protein>
<dbReference type="Proteomes" id="UP000606786">
    <property type="component" value="Unassembled WGS sequence"/>
</dbReference>